<evidence type="ECO:0000256" key="3">
    <source>
        <dbReference type="ARBA" id="ARBA00011396"/>
    </source>
</evidence>
<evidence type="ECO:0000256" key="5">
    <source>
        <dbReference type="ARBA" id="ARBA00022824"/>
    </source>
</evidence>
<proteinExistence type="inferred from homology"/>
<dbReference type="GO" id="GO:0005789">
    <property type="term" value="C:endoplasmic reticulum membrane"/>
    <property type="evidence" value="ECO:0007669"/>
    <property type="project" value="UniProtKB-SubCell"/>
</dbReference>
<name>A0A8E2EIV6_9PEZI</name>
<feature type="region of interest" description="Disordered" evidence="7">
    <location>
        <begin position="1"/>
        <end position="27"/>
    </location>
</feature>
<reference evidence="9 10" key="1">
    <citation type="journal article" date="2016" name="Nat. Commun.">
        <title>Ectomycorrhizal ecology is imprinted in the genome of the dominant symbiotic fungus Cenococcum geophilum.</title>
        <authorList>
            <consortium name="DOE Joint Genome Institute"/>
            <person name="Peter M."/>
            <person name="Kohler A."/>
            <person name="Ohm R.A."/>
            <person name="Kuo A."/>
            <person name="Krutzmann J."/>
            <person name="Morin E."/>
            <person name="Arend M."/>
            <person name="Barry K.W."/>
            <person name="Binder M."/>
            <person name="Choi C."/>
            <person name="Clum A."/>
            <person name="Copeland A."/>
            <person name="Grisel N."/>
            <person name="Haridas S."/>
            <person name="Kipfer T."/>
            <person name="LaButti K."/>
            <person name="Lindquist E."/>
            <person name="Lipzen A."/>
            <person name="Maire R."/>
            <person name="Meier B."/>
            <person name="Mihaltcheva S."/>
            <person name="Molinier V."/>
            <person name="Murat C."/>
            <person name="Poggeler S."/>
            <person name="Quandt C.A."/>
            <person name="Sperisen C."/>
            <person name="Tritt A."/>
            <person name="Tisserant E."/>
            <person name="Crous P.W."/>
            <person name="Henrissat B."/>
            <person name="Nehls U."/>
            <person name="Egli S."/>
            <person name="Spatafora J.W."/>
            <person name="Grigoriev I.V."/>
            <person name="Martin F.M."/>
        </authorList>
    </citation>
    <scope>NUCLEOTIDE SEQUENCE [LARGE SCALE GENOMIC DNA]</scope>
    <source>
        <strain evidence="9 10">CBS 459.81</strain>
    </source>
</reference>
<dbReference type="Pfam" id="PF10256">
    <property type="entry name" value="Erf4"/>
    <property type="match status" value="1"/>
</dbReference>
<accession>A0A8E2EIV6</accession>
<evidence type="ECO:0000313" key="9">
    <source>
        <dbReference type="EMBL" id="OCK84805.1"/>
    </source>
</evidence>
<dbReference type="PANTHER" id="PTHR13254:SF0">
    <property type="entry name" value="GOLGIN SUBFAMILY A MEMBER 7_ERF4 DOMAIN-CONTAINING PROTEIN"/>
    <property type="match status" value="1"/>
</dbReference>
<gene>
    <name evidence="9" type="ORF">K432DRAFT_400846</name>
</gene>
<organism evidence="9 10">
    <name type="scientific">Lepidopterella palustris CBS 459.81</name>
    <dbReference type="NCBI Taxonomy" id="1314670"/>
    <lineage>
        <taxon>Eukaryota</taxon>
        <taxon>Fungi</taxon>
        <taxon>Dikarya</taxon>
        <taxon>Ascomycota</taxon>
        <taxon>Pezizomycotina</taxon>
        <taxon>Dothideomycetes</taxon>
        <taxon>Pleosporomycetidae</taxon>
        <taxon>Mytilinidiales</taxon>
        <taxon>Argynnaceae</taxon>
        <taxon>Lepidopterella</taxon>
    </lineage>
</organism>
<feature type="domain" description="Golgin subfamily A member 7/ERF4" evidence="8">
    <location>
        <begin position="317"/>
        <end position="433"/>
    </location>
</feature>
<evidence type="ECO:0000313" key="10">
    <source>
        <dbReference type="Proteomes" id="UP000250266"/>
    </source>
</evidence>
<dbReference type="AlphaFoldDB" id="A0A8E2EIV6"/>
<dbReference type="InterPro" id="IPR019383">
    <property type="entry name" value="Golgin_A_7/ERF4"/>
</dbReference>
<dbReference type="Proteomes" id="UP000250266">
    <property type="component" value="Unassembled WGS sequence"/>
</dbReference>
<dbReference type="InterPro" id="IPR051371">
    <property type="entry name" value="Ras_palmitoyltransferase"/>
</dbReference>
<dbReference type="GO" id="GO:0006612">
    <property type="term" value="P:protein targeting to membrane"/>
    <property type="evidence" value="ECO:0007669"/>
    <property type="project" value="TreeGrafter"/>
</dbReference>
<evidence type="ECO:0000256" key="6">
    <source>
        <dbReference type="ARBA" id="ARBA00023136"/>
    </source>
</evidence>
<dbReference type="EMBL" id="KV744830">
    <property type="protein sequence ID" value="OCK84805.1"/>
    <property type="molecule type" value="Genomic_DNA"/>
</dbReference>
<comment type="subunit">
    <text evidence="3">Interacts with ERF2.</text>
</comment>
<evidence type="ECO:0000256" key="1">
    <source>
        <dbReference type="ARBA" id="ARBA00004406"/>
    </source>
</evidence>
<evidence type="ECO:0000256" key="2">
    <source>
        <dbReference type="ARBA" id="ARBA00007732"/>
    </source>
</evidence>
<keyword evidence="6" id="KW-0472">Membrane</keyword>
<keyword evidence="5" id="KW-0256">Endoplasmic reticulum</keyword>
<evidence type="ECO:0000259" key="8">
    <source>
        <dbReference type="Pfam" id="PF10256"/>
    </source>
</evidence>
<comment type="similarity">
    <text evidence="2">Belongs to the ERF4 family.</text>
</comment>
<sequence length="495" mass="53701">MSPAAWKPVRDITGEAFPSTPKTPETSFAARTPLSITTCTRSCTTTTTTVSLPGDDCCNPARTRCEACARATTASQGEAGPSSPPRSLAPHSPPPPARWSLTNRIFNFNFRSPLPRPPASRLWNPVNSSPRNLALPNVPVEHPQIGEGAFKPSEGRDEYPLLTLPEQRRSRQSVAPSSLVVERSTGGESNRTSIGLPRDRRSLAIESTPPTPRLPMPMEQIPTKAADMGDAPIPSPRPDDTEAGPKLRSSTSRATLPLSRQPSLHSQRRSMTGTASGPGDGDGDGDSEYAWGPSHPCFPHPNPHVPLSSPLYNSTRIIRIKRDWMVAGDLAPTFANLYPEILDPLISEDDFRNIIKKVNDDLMAAFSPTSLRAWIDSLLGVATLWLWDDAGMTAVKAKLQGLERWLEDWNHNTGAKEGVKIIPLRRTGYLTLDIQIPDPHIGVDSSIASRPATQTNEATATTPAPQLHGEFGPYPVQRDLTVQHVPSGVAIEARS</sequence>
<feature type="region of interest" description="Disordered" evidence="7">
    <location>
        <begin position="134"/>
        <end position="295"/>
    </location>
</feature>
<keyword evidence="10" id="KW-1185">Reference proteome</keyword>
<dbReference type="GO" id="GO:0031211">
    <property type="term" value="C:endoplasmic reticulum palmitoyltransferase complex"/>
    <property type="evidence" value="ECO:0007669"/>
    <property type="project" value="TreeGrafter"/>
</dbReference>
<dbReference type="OrthoDB" id="5377273at2759"/>
<protein>
    <recommendedName>
        <fullName evidence="4">Ras modification protein ERF4</fullName>
    </recommendedName>
</protein>
<feature type="compositionally biased region" description="Polar residues" evidence="7">
    <location>
        <begin position="248"/>
        <end position="275"/>
    </location>
</feature>
<feature type="region of interest" description="Disordered" evidence="7">
    <location>
        <begin position="74"/>
        <end position="99"/>
    </location>
</feature>
<comment type="subcellular location">
    <subcellularLocation>
        <location evidence="1">Endoplasmic reticulum membrane</location>
        <topology evidence="1">Peripheral membrane protein</topology>
    </subcellularLocation>
</comment>
<dbReference type="PANTHER" id="PTHR13254">
    <property type="entry name" value="GOLGI AUTOANTIGEN, GOLGIN SUBFAMILY A, 7"/>
    <property type="match status" value="1"/>
</dbReference>
<evidence type="ECO:0000256" key="4">
    <source>
        <dbReference type="ARBA" id="ARBA00018463"/>
    </source>
</evidence>
<evidence type="ECO:0000256" key="7">
    <source>
        <dbReference type="SAM" id="MobiDB-lite"/>
    </source>
</evidence>